<feature type="transmembrane region" description="Helical" evidence="1">
    <location>
        <begin position="62"/>
        <end position="82"/>
    </location>
</feature>
<protein>
    <submittedName>
        <fullName evidence="2">Uncharacterized protein</fullName>
    </submittedName>
</protein>
<name>A0A2T2WCL7_9FIRM</name>
<keyword evidence="1" id="KW-0472">Membrane</keyword>
<gene>
    <name evidence="2" type="ORF">C7B45_17195</name>
</gene>
<keyword evidence="1" id="KW-1133">Transmembrane helix</keyword>
<evidence type="ECO:0000313" key="2">
    <source>
        <dbReference type="EMBL" id="PSR19985.1"/>
    </source>
</evidence>
<dbReference type="Proteomes" id="UP000241848">
    <property type="component" value="Unassembled WGS sequence"/>
</dbReference>
<feature type="transmembrane region" description="Helical" evidence="1">
    <location>
        <begin position="30"/>
        <end position="50"/>
    </location>
</feature>
<dbReference type="InterPro" id="IPR048147">
    <property type="entry name" value="CBO0543-like"/>
</dbReference>
<dbReference type="AlphaFoldDB" id="A0A2T2WCL7"/>
<dbReference type="NCBIfam" id="NF041644">
    <property type="entry name" value="CBO0543_fam"/>
    <property type="match status" value="1"/>
</dbReference>
<organism evidence="2 3">
    <name type="scientific">Sulfobacillus acidophilus</name>
    <dbReference type="NCBI Taxonomy" id="53633"/>
    <lineage>
        <taxon>Bacteria</taxon>
        <taxon>Bacillati</taxon>
        <taxon>Bacillota</taxon>
        <taxon>Clostridia</taxon>
        <taxon>Eubacteriales</taxon>
        <taxon>Clostridiales Family XVII. Incertae Sedis</taxon>
        <taxon>Sulfobacillus</taxon>
    </lineage>
</organism>
<sequence>MPYIIGTLITIGLFLLLVDKRRIREFYPTYLFMIGLGHIGDFVFVYQLKLYDYTDPLMPRHLIMLLIAIGGYGPLAVLYIQFVQKYNVWVFRGVSAGVMALIEWVFFGRTGELTYYRWHLLVSFVSYVGLAVFTYGQYRWYTPPAQYRPTP</sequence>
<evidence type="ECO:0000256" key="1">
    <source>
        <dbReference type="SAM" id="Phobius"/>
    </source>
</evidence>
<proteinExistence type="predicted"/>
<dbReference type="EMBL" id="PXYV01000101">
    <property type="protein sequence ID" value="PSR19985.1"/>
    <property type="molecule type" value="Genomic_DNA"/>
</dbReference>
<feature type="transmembrane region" description="Helical" evidence="1">
    <location>
        <begin position="118"/>
        <end position="138"/>
    </location>
</feature>
<comment type="caution">
    <text evidence="2">The sequence shown here is derived from an EMBL/GenBank/DDBJ whole genome shotgun (WGS) entry which is preliminary data.</text>
</comment>
<feature type="transmembrane region" description="Helical" evidence="1">
    <location>
        <begin position="88"/>
        <end position="106"/>
    </location>
</feature>
<evidence type="ECO:0000313" key="3">
    <source>
        <dbReference type="Proteomes" id="UP000241848"/>
    </source>
</evidence>
<reference evidence="2 3" key="1">
    <citation type="journal article" date="2014" name="BMC Genomics">
        <title>Comparison of environmental and isolate Sulfobacillus genomes reveals diverse carbon, sulfur, nitrogen, and hydrogen metabolisms.</title>
        <authorList>
            <person name="Justice N.B."/>
            <person name="Norman A."/>
            <person name="Brown C.T."/>
            <person name="Singh A."/>
            <person name="Thomas B.C."/>
            <person name="Banfield J.F."/>
        </authorList>
    </citation>
    <scope>NUCLEOTIDE SEQUENCE [LARGE SCALE GENOMIC DNA]</scope>
    <source>
        <strain evidence="2">AMDSBA3</strain>
    </source>
</reference>
<accession>A0A2T2WCL7</accession>
<keyword evidence="1" id="KW-0812">Transmembrane</keyword>